<feature type="transmembrane region" description="Helical" evidence="3">
    <location>
        <begin position="375"/>
        <end position="398"/>
    </location>
</feature>
<gene>
    <name evidence="4" type="ORF">BGW38_001922</name>
</gene>
<dbReference type="Pfam" id="PF07690">
    <property type="entry name" value="MFS_1"/>
    <property type="match status" value="1"/>
</dbReference>
<feature type="transmembrane region" description="Helical" evidence="3">
    <location>
        <begin position="158"/>
        <end position="178"/>
    </location>
</feature>
<accession>A0A9P6FUX7</accession>
<proteinExistence type="inferred from homology"/>
<evidence type="ECO:0008006" key="6">
    <source>
        <dbReference type="Google" id="ProtNLM"/>
    </source>
</evidence>
<dbReference type="SUPFAM" id="SSF103473">
    <property type="entry name" value="MFS general substrate transporter"/>
    <property type="match status" value="1"/>
</dbReference>
<evidence type="ECO:0000313" key="5">
    <source>
        <dbReference type="Proteomes" id="UP000780801"/>
    </source>
</evidence>
<keyword evidence="5" id="KW-1185">Reference proteome</keyword>
<dbReference type="PANTHER" id="PTHR11360:SF284">
    <property type="entry name" value="EG:103B4.3 PROTEIN-RELATED"/>
    <property type="match status" value="1"/>
</dbReference>
<feature type="transmembrane region" description="Helical" evidence="3">
    <location>
        <begin position="334"/>
        <end position="354"/>
    </location>
</feature>
<evidence type="ECO:0000313" key="4">
    <source>
        <dbReference type="EMBL" id="KAF9581166.1"/>
    </source>
</evidence>
<evidence type="ECO:0000256" key="1">
    <source>
        <dbReference type="ARBA" id="ARBA00004141"/>
    </source>
</evidence>
<comment type="caution">
    <text evidence="4">The sequence shown here is derived from an EMBL/GenBank/DDBJ whole genome shotgun (WGS) entry which is preliminary data.</text>
</comment>
<keyword evidence="3" id="KW-0812">Transmembrane</keyword>
<feature type="transmembrane region" description="Helical" evidence="3">
    <location>
        <begin position="298"/>
        <end position="319"/>
    </location>
</feature>
<dbReference type="InterPro" id="IPR011701">
    <property type="entry name" value="MFS"/>
</dbReference>
<dbReference type="OrthoDB" id="6499973at2759"/>
<keyword evidence="3" id="KW-0472">Membrane</keyword>
<name>A0A9P6FUX7_9FUNG</name>
<dbReference type="Gene3D" id="1.20.1250.20">
    <property type="entry name" value="MFS general substrate transporter like domains"/>
    <property type="match status" value="1"/>
</dbReference>
<dbReference type="PANTHER" id="PTHR11360">
    <property type="entry name" value="MONOCARBOXYLATE TRANSPORTER"/>
    <property type="match status" value="1"/>
</dbReference>
<dbReference type="Proteomes" id="UP000780801">
    <property type="component" value="Unassembled WGS sequence"/>
</dbReference>
<dbReference type="GO" id="GO:0016020">
    <property type="term" value="C:membrane"/>
    <property type="evidence" value="ECO:0007669"/>
    <property type="project" value="UniProtKB-SubCell"/>
</dbReference>
<dbReference type="EMBL" id="JAABOA010001635">
    <property type="protein sequence ID" value="KAF9581166.1"/>
    <property type="molecule type" value="Genomic_DNA"/>
</dbReference>
<feature type="transmembrane region" description="Helical" evidence="3">
    <location>
        <begin position="222"/>
        <end position="242"/>
    </location>
</feature>
<feature type="transmembrane region" description="Helical" evidence="3">
    <location>
        <begin position="100"/>
        <end position="121"/>
    </location>
</feature>
<sequence length="462" mass="48570">MTRATAPSSGAEETPRTSREIVPAQTFEGNKTLKSSAPSILEVSQSPTLVDISDRAPDGGFRAWMVVLGSFLIHSFCFAPTEYIFGIFEHHYMIMYPSASHGSIAFIGALGSSTTYFAGFVSGVTADKFGYRFTALLGTAVMGISLVLASFATQVWQLYLTQGVLFGIGASLVYYPAIGAPSYWFDAKRGLALGLAVSGTGLGGLGLAPATQALMDAVGANWTLRALALFCVVVCGAASFMITERHSGEKVPEPAPPISDVELGQLSEKLSPKTSEQKKLKGIAGFFAELKVFKDLEFLSLTFAELAASIGFLIPMYYFQTYSLFIGLTAEKGALIAGISSGASCLGRIALGYAADRLPKTLVVSTFGAHQLSTVIGFMYAAGGIGMLSGAPIAGVLLDSTKPNISYLPVIMTAGCTLLLGALCISVWVFFRRIAKSKKRAVAAAEAAAAAEARVGANDARR</sequence>
<comment type="subcellular location">
    <subcellularLocation>
        <location evidence="1">Membrane</location>
        <topology evidence="1">Multi-pass membrane protein</topology>
    </subcellularLocation>
</comment>
<dbReference type="InterPro" id="IPR036259">
    <property type="entry name" value="MFS_trans_sf"/>
</dbReference>
<feature type="transmembrane region" description="Helical" evidence="3">
    <location>
        <begin position="63"/>
        <end position="88"/>
    </location>
</feature>
<feature type="transmembrane region" description="Helical" evidence="3">
    <location>
        <begin position="190"/>
        <end position="210"/>
    </location>
</feature>
<protein>
    <recommendedName>
        <fullName evidence="6">Sugar phosphate permease</fullName>
    </recommendedName>
</protein>
<reference evidence="4" key="1">
    <citation type="journal article" date="2020" name="Fungal Divers.">
        <title>Resolving the Mortierellaceae phylogeny through synthesis of multi-gene phylogenetics and phylogenomics.</title>
        <authorList>
            <person name="Vandepol N."/>
            <person name="Liber J."/>
            <person name="Desiro A."/>
            <person name="Na H."/>
            <person name="Kennedy M."/>
            <person name="Barry K."/>
            <person name="Grigoriev I.V."/>
            <person name="Miller A.N."/>
            <person name="O'Donnell K."/>
            <person name="Stajich J.E."/>
            <person name="Bonito G."/>
        </authorList>
    </citation>
    <scope>NUCLEOTIDE SEQUENCE</scope>
    <source>
        <strain evidence="4">KOD1015</strain>
    </source>
</reference>
<keyword evidence="3" id="KW-1133">Transmembrane helix</keyword>
<organism evidence="4 5">
    <name type="scientific">Lunasporangiospora selenospora</name>
    <dbReference type="NCBI Taxonomy" id="979761"/>
    <lineage>
        <taxon>Eukaryota</taxon>
        <taxon>Fungi</taxon>
        <taxon>Fungi incertae sedis</taxon>
        <taxon>Mucoromycota</taxon>
        <taxon>Mortierellomycotina</taxon>
        <taxon>Mortierellomycetes</taxon>
        <taxon>Mortierellales</taxon>
        <taxon>Mortierellaceae</taxon>
        <taxon>Lunasporangiospora</taxon>
    </lineage>
</organism>
<dbReference type="InterPro" id="IPR050327">
    <property type="entry name" value="Proton-linked_MCT"/>
</dbReference>
<evidence type="ECO:0000256" key="3">
    <source>
        <dbReference type="SAM" id="Phobius"/>
    </source>
</evidence>
<evidence type="ECO:0000256" key="2">
    <source>
        <dbReference type="ARBA" id="ARBA00006727"/>
    </source>
</evidence>
<dbReference type="GO" id="GO:0022857">
    <property type="term" value="F:transmembrane transporter activity"/>
    <property type="evidence" value="ECO:0007669"/>
    <property type="project" value="InterPro"/>
</dbReference>
<feature type="transmembrane region" description="Helical" evidence="3">
    <location>
        <begin position="133"/>
        <end position="152"/>
    </location>
</feature>
<dbReference type="AlphaFoldDB" id="A0A9P6FUX7"/>
<comment type="similarity">
    <text evidence="2">Belongs to the major facilitator superfamily. Monocarboxylate porter (TC 2.A.1.13) family.</text>
</comment>
<feature type="transmembrane region" description="Helical" evidence="3">
    <location>
        <begin position="410"/>
        <end position="431"/>
    </location>
</feature>